<evidence type="ECO:0000313" key="3">
    <source>
        <dbReference type="Proteomes" id="UP001314229"/>
    </source>
</evidence>
<evidence type="ECO:0000313" key="2">
    <source>
        <dbReference type="EMBL" id="CAK6950915.1"/>
    </source>
</evidence>
<keyword evidence="3" id="KW-1185">Reference proteome</keyword>
<reference evidence="2 3" key="1">
    <citation type="submission" date="2024-01" db="EMBL/GenBank/DDBJ databases">
        <authorList>
            <person name="Alioto T."/>
            <person name="Alioto T."/>
            <person name="Gomez Garrido J."/>
        </authorList>
    </citation>
    <scope>NUCLEOTIDE SEQUENCE [LARGE SCALE GENOMIC DNA]</scope>
</reference>
<gene>
    <name evidence="2" type="ORF">FSCOSCO3_A024480</name>
</gene>
<dbReference type="EMBL" id="CAWUFR010000005">
    <property type="protein sequence ID" value="CAK6950915.1"/>
    <property type="molecule type" value="Genomic_DNA"/>
</dbReference>
<organism evidence="2 3">
    <name type="scientific">Scomber scombrus</name>
    <name type="common">Atlantic mackerel</name>
    <name type="synonym">Scomber vernalis</name>
    <dbReference type="NCBI Taxonomy" id="13677"/>
    <lineage>
        <taxon>Eukaryota</taxon>
        <taxon>Metazoa</taxon>
        <taxon>Chordata</taxon>
        <taxon>Craniata</taxon>
        <taxon>Vertebrata</taxon>
        <taxon>Euteleostomi</taxon>
        <taxon>Actinopterygii</taxon>
        <taxon>Neopterygii</taxon>
        <taxon>Teleostei</taxon>
        <taxon>Neoteleostei</taxon>
        <taxon>Acanthomorphata</taxon>
        <taxon>Pelagiaria</taxon>
        <taxon>Scombriformes</taxon>
        <taxon>Scombridae</taxon>
        <taxon>Scomber</taxon>
    </lineage>
</organism>
<protein>
    <submittedName>
        <fullName evidence="2">Uncharacterized protein</fullName>
    </submittedName>
</protein>
<evidence type="ECO:0000256" key="1">
    <source>
        <dbReference type="SAM" id="MobiDB-lite"/>
    </source>
</evidence>
<sequence length="348" mass="39514">MFKTLYPALVRTHLEYLQAVWSLHYKTLVNSTEKVQMNWWIILVWTQGPETTNTGLFVELKDDIHSEDLTLAHFTMERESSSRCGGFSQSTEIDPKANKSLESTERCQHVVVCALRAEAFQAYIMSPFMKSLCTRCIADSCSLHNFVVKTRHKILHSSSLTYLLLLRFTTVTAMFKANCPEALFHFITDAKRRKKEKILCSHWVWQKVELIVALRIVFSLIILHRIDSKDINHCERHGSSGGEKLEEQTRHTFVMEKWKRDTTADLKLGNMNAVAEVWTTPHSSRSLPNPGAKTSPVTLHDSQSHYQRKLNFESQSTDALTDEASMKPTGSSNLDGSVSFGSCCGTVP</sequence>
<dbReference type="Proteomes" id="UP001314229">
    <property type="component" value="Unassembled WGS sequence"/>
</dbReference>
<feature type="region of interest" description="Disordered" evidence="1">
    <location>
        <begin position="323"/>
        <end position="348"/>
    </location>
</feature>
<feature type="compositionally biased region" description="Polar residues" evidence="1">
    <location>
        <begin position="328"/>
        <end position="340"/>
    </location>
</feature>
<comment type="caution">
    <text evidence="2">The sequence shown here is derived from an EMBL/GenBank/DDBJ whole genome shotgun (WGS) entry which is preliminary data.</text>
</comment>
<dbReference type="AlphaFoldDB" id="A0AAV1MVV0"/>
<name>A0AAV1MVV0_SCOSC</name>
<accession>A0AAV1MVV0</accession>
<proteinExistence type="predicted"/>